<comment type="similarity">
    <text evidence="1">Belongs to the amidase family.</text>
</comment>
<evidence type="ECO:0000313" key="3">
    <source>
        <dbReference type="EMBL" id="MUK87426.1"/>
    </source>
</evidence>
<dbReference type="SUPFAM" id="SSF75304">
    <property type="entry name" value="Amidase signature (AS) enzymes"/>
    <property type="match status" value="1"/>
</dbReference>
<keyword evidence="4" id="KW-1185">Reference proteome</keyword>
<dbReference type="RefSeq" id="WP_155667105.1">
    <property type="nucleotide sequence ID" value="NZ_WOCA01000002.1"/>
</dbReference>
<dbReference type="InterPro" id="IPR036928">
    <property type="entry name" value="AS_sf"/>
</dbReference>
<dbReference type="Pfam" id="PF01425">
    <property type="entry name" value="Amidase"/>
    <property type="match status" value="1"/>
</dbReference>
<evidence type="ECO:0000256" key="1">
    <source>
        <dbReference type="ARBA" id="ARBA00009199"/>
    </source>
</evidence>
<evidence type="ECO:0000313" key="4">
    <source>
        <dbReference type="Proteomes" id="UP000469125"/>
    </source>
</evidence>
<gene>
    <name evidence="3" type="ORF">GMD78_03300</name>
</gene>
<evidence type="ECO:0000259" key="2">
    <source>
        <dbReference type="Pfam" id="PF01425"/>
    </source>
</evidence>
<dbReference type="Gene3D" id="3.90.1300.10">
    <property type="entry name" value="Amidase signature (AS) domain"/>
    <property type="match status" value="1"/>
</dbReference>
<dbReference type="AlphaFoldDB" id="A0A6N8FFE9"/>
<dbReference type="GO" id="GO:0003824">
    <property type="term" value="F:catalytic activity"/>
    <property type="evidence" value="ECO:0007669"/>
    <property type="project" value="InterPro"/>
</dbReference>
<dbReference type="EMBL" id="WOCA01000002">
    <property type="protein sequence ID" value="MUK87426.1"/>
    <property type="molecule type" value="Genomic_DNA"/>
</dbReference>
<dbReference type="Proteomes" id="UP000469125">
    <property type="component" value="Unassembled WGS sequence"/>
</dbReference>
<feature type="domain" description="Amidase" evidence="2">
    <location>
        <begin position="28"/>
        <end position="447"/>
    </location>
</feature>
<dbReference type="InterPro" id="IPR000120">
    <property type="entry name" value="Amidase"/>
</dbReference>
<accession>A0A6N8FFE9</accession>
<name>A0A6N8FFE9_9BACI</name>
<dbReference type="InterPro" id="IPR023631">
    <property type="entry name" value="Amidase_dom"/>
</dbReference>
<dbReference type="PANTHER" id="PTHR11895">
    <property type="entry name" value="TRANSAMIDASE"/>
    <property type="match status" value="1"/>
</dbReference>
<sequence length="458" mass="50482">MQLEQELLHLGIAELHMEYKKRTISPVEVTELLYKRIENHRDLNAFITLCKDDALEQARHAEKLYKNNDSNSMLLGIPIGLKDLIHTKGIKTTMASGVYQDFIPNEDAALVKTLLNMGSILIGKQNLHELAYGTTGDDSYFGPTRNPHDSSKIAGGSSSGSAAATAAQLCWGSIGTDTSGSIRIPASICGVVGMKPTYGKLDLEGIHPLSWTMDHVGLITRTVTDNAILYDGLCGTLGTSDSIYKKLATGILPKISSFKIGIPTDYYVDLDPEVEARLMKMMNHLENLGYTVVEVDLNLPDMNETMYISSAIDQAEAYLINREIVHEDSNDLGEETRKRILIGAKYKAYEFLLAQELKVKLSKTFEKAFQDVNVLLTPTIPILPPEFGQETVHIHGKTHNVRQALMRLTFISNYIGVPSISIPCGKSTEGLPIGMQLIGGCNQEEMLYQSAYLIDNAL</sequence>
<comment type="caution">
    <text evidence="3">The sequence shown here is derived from an EMBL/GenBank/DDBJ whole genome shotgun (WGS) entry which is preliminary data.</text>
</comment>
<dbReference type="PANTHER" id="PTHR11895:SF7">
    <property type="entry name" value="GLUTAMYL-TRNA(GLN) AMIDOTRANSFERASE SUBUNIT A, MITOCHONDRIAL"/>
    <property type="match status" value="1"/>
</dbReference>
<organism evidence="3 4">
    <name type="scientific">Ornithinibacillus caprae</name>
    <dbReference type="NCBI Taxonomy" id="2678566"/>
    <lineage>
        <taxon>Bacteria</taxon>
        <taxon>Bacillati</taxon>
        <taxon>Bacillota</taxon>
        <taxon>Bacilli</taxon>
        <taxon>Bacillales</taxon>
        <taxon>Bacillaceae</taxon>
        <taxon>Ornithinibacillus</taxon>
    </lineage>
</organism>
<reference evidence="3 4" key="1">
    <citation type="submission" date="2019-11" db="EMBL/GenBank/DDBJ databases">
        <authorList>
            <person name="Li X."/>
        </authorList>
    </citation>
    <scope>NUCLEOTIDE SEQUENCE [LARGE SCALE GENOMIC DNA]</scope>
    <source>
        <strain evidence="3 4">L9</strain>
    </source>
</reference>
<proteinExistence type="inferred from homology"/>
<protein>
    <submittedName>
        <fullName evidence="3">Amidase</fullName>
    </submittedName>
</protein>